<dbReference type="Proteomes" id="UP001223743">
    <property type="component" value="Unassembled WGS sequence"/>
</dbReference>
<evidence type="ECO:0000313" key="2">
    <source>
        <dbReference type="Proteomes" id="UP001223743"/>
    </source>
</evidence>
<evidence type="ECO:0008006" key="3">
    <source>
        <dbReference type="Google" id="ProtNLM"/>
    </source>
</evidence>
<proteinExistence type="predicted"/>
<organism evidence="1 2">
    <name type="scientific">Kaistia geumhonensis</name>
    <dbReference type="NCBI Taxonomy" id="410839"/>
    <lineage>
        <taxon>Bacteria</taxon>
        <taxon>Pseudomonadati</taxon>
        <taxon>Pseudomonadota</taxon>
        <taxon>Alphaproteobacteria</taxon>
        <taxon>Hyphomicrobiales</taxon>
        <taxon>Kaistiaceae</taxon>
        <taxon>Kaistia</taxon>
    </lineage>
</organism>
<gene>
    <name evidence="1" type="ORF">QO015_002112</name>
</gene>
<comment type="caution">
    <text evidence="1">The sequence shown here is derived from an EMBL/GenBank/DDBJ whole genome shotgun (WGS) entry which is preliminary data.</text>
</comment>
<dbReference type="InterPro" id="IPR024072">
    <property type="entry name" value="DHFR-like_dom_sf"/>
</dbReference>
<dbReference type="SUPFAM" id="SSF53597">
    <property type="entry name" value="Dihydrofolate reductase-like"/>
    <property type="match status" value="1"/>
</dbReference>
<dbReference type="EMBL" id="JAUSWJ010000001">
    <property type="protein sequence ID" value="MDQ0516499.1"/>
    <property type="molecule type" value="Genomic_DNA"/>
</dbReference>
<evidence type="ECO:0000313" key="1">
    <source>
        <dbReference type="EMBL" id="MDQ0516499.1"/>
    </source>
</evidence>
<dbReference type="RefSeq" id="WP_266279524.1">
    <property type="nucleotide sequence ID" value="NZ_JAPKNF010000001.1"/>
</dbReference>
<protein>
    <recommendedName>
        <fullName evidence="3">Dihydrofolate reductase</fullName>
    </recommendedName>
</protein>
<name>A0ABU0M6B0_9HYPH</name>
<accession>A0ABU0M6B0</accession>
<reference evidence="1 2" key="1">
    <citation type="submission" date="2023-07" db="EMBL/GenBank/DDBJ databases">
        <title>Genomic Encyclopedia of Type Strains, Phase IV (KMG-IV): sequencing the most valuable type-strain genomes for metagenomic binning, comparative biology and taxonomic classification.</title>
        <authorList>
            <person name="Goeker M."/>
        </authorList>
    </citation>
    <scope>NUCLEOTIDE SEQUENCE [LARGE SCALE GENOMIC DNA]</scope>
    <source>
        <strain evidence="1 2">B1-1</strain>
    </source>
</reference>
<keyword evidence="2" id="KW-1185">Reference proteome</keyword>
<sequence length="182" mass="20111">MARYEIHGHAIVSDDDCIANADGSMPDALRNEADWRRFQGELDRAVLNVLGRYGHYRFPNVAGRRRLIVSSQADGVEQRADGWWWNPGMASLGEALRKAAPEGGLIAVPGGRRVNDLFLSLGFDAFHLSRKRGVRLPGGVPVFTRAWAMGSAERLLASHGLHPTDPVVLDEAERVSVTVWMR</sequence>